<accession>A0ACC3DSX1</accession>
<dbReference type="EMBL" id="JAWDJW010000948">
    <property type="protein sequence ID" value="KAK3079742.1"/>
    <property type="molecule type" value="Genomic_DNA"/>
</dbReference>
<dbReference type="Proteomes" id="UP001186974">
    <property type="component" value="Unassembled WGS sequence"/>
</dbReference>
<comment type="caution">
    <text evidence="1">The sequence shown here is derived from an EMBL/GenBank/DDBJ whole genome shotgun (WGS) entry which is preliminary data.</text>
</comment>
<reference evidence="1" key="1">
    <citation type="submission" date="2024-09" db="EMBL/GenBank/DDBJ databases">
        <title>Black Yeasts Isolated from many extreme environments.</title>
        <authorList>
            <person name="Coleine C."/>
            <person name="Stajich J.E."/>
            <person name="Selbmann L."/>
        </authorList>
    </citation>
    <scope>NUCLEOTIDE SEQUENCE</scope>
    <source>
        <strain evidence="1">CCFEE 5737</strain>
    </source>
</reference>
<feature type="non-terminal residue" evidence="1">
    <location>
        <position position="64"/>
    </location>
</feature>
<evidence type="ECO:0000313" key="2">
    <source>
        <dbReference type="Proteomes" id="UP001186974"/>
    </source>
</evidence>
<protein>
    <submittedName>
        <fullName evidence="1">Uncharacterized protein</fullName>
    </submittedName>
</protein>
<evidence type="ECO:0000313" key="1">
    <source>
        <dbReference type="EMBL" id="KAK3079742.1"/>
    </source>
</evidence>
<proteinExistence type="predicted"/>
<name>A0ACC3DSX1_9PEZI</name>
<organism evidence="1 2">
    <name type="scientific">Coniosporium uncinatum</name>
    <dbReference type="NCBI Taxonomy" id="93489"/>
    <lineage>
        <taxon>Eukaryota</taxon>
        <taxon>Fungi</taxon>
        <taxon>Dikarya</taxon>
        <taxon>Ascomycota</taxon>
        <taxon>Pezizomycotina</taxon>
        <taxon>Dothideomycetes</taxon>
        <taxon>Dothideomycetes incertae sedis</taxon>
        <taxon>Coniosporium</taxon>
    </lineage>
</organism>
<keyword evidence="2" id="KW-1185">Reference proteome</keyword>
<gene>
    <name evidence="1" type="ORF">LTS18_004012</name>
</gene>
<sequence length="64" mass="6701">MTHNTINATATGVAREAATPPENTNPTSHPGSSEPDTITKPDVLKITELTKLIADFATANALRS</sequence>